<gene>
    <name evidence="2" type="primary">LOC125507249</name>
</gene>
<dbReference type="Proteomes" id="UP000015106">
    <property type="component" value="Chromosome 1"/>
</dbReference>
<reference evidence="2" key="3">
    <citation type="submission" date="2022-06" db="UniProtKB">
        <authorList>
            <consortium name="EnsemblPlants"/>
        </authorList>
    </citation>
    <scope>IDENTIFICATION</scope>
</reference>
<sequence length="97" mass="10860">MPRIVASSGAFIPPPDTNRRPSANRSRRELVRSRGKEKSFLLPPSRSCESPPARPPSSDRSHLLRTTSHGREANCKPYCHGLWDYRKSYASGIPKST</sequence>
<evidence type="ECO:0000256" key="1">
    <source>
        <dbReference type="SAM" id="MobiDB-lite"/>
    </source>
</evidence>
<dbReference type="EnsemblPlants" id="TuG1812G0100001851.01.T01">
    <property type="protein sequence ID" value="TuG1812G0100001851.01.T01"/>
    <property type="gene ID" value="TuG1812G0100001851.01"/>
</dbReference>
<evidence type="ECO:0000313" key="3">
    <source>
        <dbReference type="Proteomes" id="UP000015106"/>
    </source>
</evidence>
<feature type="region of interest" description="Disordered" evidence="1">
    <location>
        <begin position="1"/>
        <end position="72"/>
    </location>
</feature>
<protein>
    <submittedName>
        <fullName evidence="2">Uncharacterized protein</fullName>
    </submittedName>
</protein>
<name>A0A8R7P356_TRIUA</name>
<organism evidence="2 3">
    <name type="scientific">Triticum urartu</name>
    <name type="common">Red wild einkorn</name>
    <name type="synonym">Crithodium urartu</name>
    <dbReference type="NCBI Taxonomy" id="4572"/>
    <lineage>
        <taxon>Eukaryota</taxon>
        <taxon>Viridiplantae</taxon>
        <taxon>Streptophyta</taxon>
        <taxon>Embryophyta</taxon>
        <taxon>Tracheophyta</taxon>
        <taxon>Spermatophyta</taxon>
        <taxon>Magnoliopsida</taxon>
        <taxon>Liliopsida</taxon>
        <taxon>Poales</taxon>
        <taxon>Poaceae</taxon>
        <taxon>BOP clade</taxon>
        <taxon>Pooideae</taxon>
        <taxon>Triticodae</taxon>
        <taxon>Triticeae</taxon>
        <taxon>Triticinae</taxon>
        <taxon>Triticum</taxon>
    </lineage>
</organism>
<proteinExistence type="predicted"/>
<dbReference type="Gramene" id="TuG1812G0100001851.01.T01">
    <property type="protein sequence ID" value="TuG1812G0100001851.01.T01"/>
    <property type="gene ID" value="TuG1812G0100001851.01"/>
</dbReference>
<keyword evidence="3" id="KW-1185">Reference proteome</keyword>
<reference evidence="3" key="1">
    <citation type="journal article" date="2013" name="Nature">
        <title>Draft genome of the wheat A-genome progenitor Triticum urartu.</title>
        <authorList>
            <person name="Ling H.Q."/>
            <person name="Zhao S."/>
            <person name="Liu D."/>
            <person name="Wang J."/>
            <person name="Sun H."/>
            <person name="Zhang C."/>
            <person name="Fan H."/>
            <person name="Li D."/>
            <person name="Dong L."/>
            <person name="Tao Y."/>
            <person name="Gao C."/>
            <person name="Wu H."/>
            <person name="Li Y."/>
            <person name="Cui Y."/>
            <person name="Guo X."/>
            <person name="Zheng S."/>
            <person name="Wang B."/>
            <person name="Yu K."/>
            <person name="Liang Q."/>
            <person name="Yang W."/>
            <person name="Lou X."/>
            <person name="Chen J."/>
            <person name="Feng M."/>
            <person name="Jian J."/>
            <person name="Zhang X."/>
            <person name="Luo G."/>
            <person name="Jiang Y."/>
            <person name="Liu J."/>
            <person name="Wang Z."/>
            <person name="Sha Y."/>
            <person name="Zhang B."/>
            <person name="Wu H."/>
            <person name="Tang D."/>
            <person name="Shen Q."/>
            <person name="Xue P."/>
            <person name="Zou S."/>
            <person name="Wang X."/>
            <person name="Liu X."/>
            <person name="Wang F."/>
            <person name="Yang Y."/>
            <person name="An X."/>
            <person name="Dong Z."/>
            <person name="Zhang K."/>
            <person name="Zhang X."/>
            <person name="Luo M.C."/>
            <person name="Dvorak J."/>
            <person name="Tong Y."/>
            <person name="Wang J."/>
            <person name="Yang H."/>
            <person name="Li Z."/>
            <person name="Wang D."/>
            <person name="Zhang A."/>
            <person name="Wang J."/>
        </authorList>
    </citation>
    <scope>NUCLEOTIDE SEQUENCE</scope>
    <source>
        <strain evidence="3">cv. G1812</strain>
    </source>
</reference>
<evidence type="ECO:0000313" key="2">
    <source>
        <dbReference type="EnsemblPlants" id="TuG1812G0100001851.01.T01"/>
    </source>
</evidence>
<dbReference type="AlphaFoldDB" id="A0A8R7P356"/>
<reference evidence="2" key="2">
    <citation type="submission" date="2018-03" db="EMBL/GenBank/DDBJ databases">
        <title>The Triticum urartu genome reveals the dynamic nature of wheat genome evolution.</title>
        <authorList>
            <person name="Ling H."/>
            <person name="Ma B."/>
            <person name="Shi X."/>
            <person name="Liu H."/>
            <person name="Dong L."/>
            <person name="Sun H."/>
            <person name="Cao Y."/>
            <person name="Gao Q."/>
            <person name="Zheng S."/>
            <person name="Li Y."/>
            <person name="Yu Y."/>
            <person name="Du H."/>
            <person name="Qi M."/>
            <person name="Li Y."/>
            <person name="Yu H."/>
            <person name="Cui Y."/>
            <person name="Wang N."/>
            <person name="Chen C."/>
            <person name="Wu H."/>
            <person name="Zhao Y."/>
            <person name="Zhang J."/>
            <person name="Li Y."/>
            <person name="Zhou W."/>
            <person name="Zhang B."/>
            <person name="Hu W."/>
            <person name="Eijk M."/>
            <person name="Tang J."/>
            <person name="Witsenboer H."/>
            <person name="Zhao S."/>
            <person name="Li Z."/>
            <person name="Zhang A."/>
            <person name="Wang D."/>
            <person name="Liang C."/>
        </authorList>
    </citation>
    <scope>NUCLEOTIDE SEQUENCE [LARGE SCALE GENOMIC DNA]</scope>
    <source>
        <strain evidence="2">cv. G1812</strain>
    </source>
</reference>
<accession>A0A8R7P356</accession>
<feature type="compositionally biased region" description="Basic and acidic residues" evidence="1">
    <location>
        <begin position="26"/>
        <end position="39"/>
    </location>
</feature>